<sequence length="260" mass="28934">MAKQATTSAKTKDKTSDKVKKKKGNENAPPVAITSTKSARKDASKSRKGDKPETQSIRDAQKEIEILKKQLELAVSASKKTKDTVDEKMLRPKGSFGSKRGGGQSIREAMGLNSEAERQIYKAIVYSAHDNAMKAGINFKLTYTQQDDENVAKFCRSMRKEHDILCKYKNNWAARAVLQQYITNRRRNEGRKEREKAKQNEKRLGKAKASEDIDEEQSAGESSSDDGVGLEPEPDIVPDSDDDDDDDAVAADDDDDDDDD</sequence>
<dbReference type="Proteomes" id="UP000814033">
    <property type="component" value="Unassembled WGS sequence"/>
</dbReference>
<proteinExistence type="predicted"/>
<dbReference type="EMBL" id="MU276446">
    <property type="protein sequence ID" value="KAI0038643.1"/>
    <property type="molecule type" value="Genomic_DNA"/>
</dbReference>
<gene>
    <name evidence="1" type="ORF">FA95DRAFT_1613226</name>
</gene>
<reference evidence="1" key="2">
    <citation type="journal article" date="2022" name="New Phytol.">
        <title>Evolutionary transition to the ectomycorrhizal habit in the genomes of a hyperdiverse lineage of mushroom-forming fungi.</title>
        <authorList>
            <person name="Looney B."/>
            <person name="Miyauchi S."/>
            <person name="Morin E."/>
            <person name="Drula E."/>
            <person name="Courty P.E."/>
            <person name="Kohler A."/>
            <person name="Kuo A."/>
            <person name="LaButti K."/>
            <person name="Pangilinan J."/>
            <person name="Lipzen A."/>
            <person name="Riley R."/>
            <person name="Andreopoulos W."/>
            <person name="He G."/>
            <person name="Johnson J."/>
            <person name="Nolan M."/>
            <person name="Tritt A."/>
            <person name="Barry K.W."/>
            <person name="Grigoriev I.V."/>
            <person name="Nagy L.G."/>
            <person name="Hibbett D."/>
            <person name="Henrissat B."/>
            <person name="Matheny P.B."/>
            <person name="Labbe J."/>
            <person name="Martin F.M."/>
        </authorList>
    </citation>
    <scope>NUCLEOTIDE SEQUENCE</scope>
    <source>
        <strain evidence="1">FP105234-sp</strain>
    </source>
</reference>
<evidence type="ECO:0000313" key="1">
    <source>
        <dbReference type="EMBL" id="KAI0038643.1"/>
    </source>
</evidence>
<reference evidence="1" key="1">
    <citation type="submission" date="2021-02" db="EMBL/GenBank/DDBJ databases">
        <authorList>
            <consortium name="DOE Joint Genome Institute"/>
            <person name="Ahrendt S."/>
            <person name="Looney B.P."/>
            <person name="Miyauchi S."/>
            <person name="Morin E."/>
            <person name="Drula E."/>
            <person name="Courty P.E."/>
            <person name="Chicoki N."/>
            <person name="Fauchery L."/>
            <person name="Kohler A."/>
            <person name="Kuo A."/>
            <person name="Labutti K."/>
            <person name="Pangilinan J."/>
            <person name="Lipzen A."/>
            <person name="Riley R."/>
            <person name="Andreopoulos W."/>
            <person name="He G."/>
            <person name="Johnson J."/>
            <person name="Barry K.W."/>
            <person name="Grigoriev I.V."/>
            <person name="Nagy L."/>
            <person name="Hibbett D."/>
            <person name="Henrissat B."/>
            <person name="Matheny P.B."/>
            <person name="Labbe J."/>
            <person name="Martin F."/>
        </authorList>
    </citation>
    <scope>NUCLEOTIDE SEQUENCE</scope>
    <source>
        <strain evidence="1">FP105234-sp</strain>
    </source>
</reference>
<keyword evidence="2" id="KW-1185">Reference proteome</keyword>
<name>A0ACB8R3S6_9AGAM</name>
<accession>A0ACB8R3S6</accession>
<comment type="caution">
    <text evidence="1">The sequence shown here is derived from an EMBL/GenBank/DDBJ whole genome shotgun (WGS) entry which is preliminary data.</text>
</comment>
<evidence type="ECO:0000313" key="2">
    <source>
        <dbReference type="Proteomes" id="UP000814033"/>
    </source>
</evidence>
<organism evidence="1 2">
    <name type="scientific">Auriscalpium vulgare</name>
    <dbReference type="NCBI Taxonomy" id="40419"/>
    <lineage>
        <taxon>Eukaryota</taxon>
        <taxon>Fungi</taxon>
        <taxon>Dikarya</taxon>
        <taxon>Basidiomycota</taxon>
        <taxon>Agaricomycotina</taxon>
        <taxon>Agaricomycetes</taxon>
        <taxon>Russulales</taxon>
        <taxon>Auriscalpiaceae</taxon>
        <taxon>Auriscalpium</taxon>
    </lineage>
</organism>
<protein>
    <submittedName>
        <fullName evidence="1">Uncharacterized protein</fullName>
    </submittedName>
</protein>